<gene>
    <name evidence="2" type="ORF">UT08_C0031G0009</name>
</gene>
<dbReference type="InterPro" id="IPR013517">
    <property type="entry name" value="FG-GAP"/>
</dbReference>
<accession>A0A0G0KVP9</accession>
<dbReference type="Pfam" id="PF13517">
    <property type="entry name" value="FG-GAP_3"/>
    <property type="match status" value="1"/>
</dbReference>
<organism evidence="2 3">
    <name type="scientific">Candidatus Woesebacteria bacterium GW2011_GWB1_38_8</name>
    <dbReference type="NCBI Taxonomy" id="1618570"/>
    <lineage>
        <taxon>Bacteria</taxon>
        <taxon>Candidatus Woeseibacteriota</taxon>
    </lineage>
</organism>
<proteinExistence type="predicted"/>
<dbReference type="Gene3D" id="2.130.10.130">
    <property type="entry name" value="Integrin alpha, N-terminal"/>
    <property type="match status" value="1"/>
</dbReference>
<evidence type="ECO:0000256" key="1">
    <source>
        <dbReference type="ARBA" id="ARBA00022729"/>
    </source>
</evidence>
<dbReference type="EMBL" id="LBVL01000031">
    <property type="protein sequence ID" value="KKQ83768.1"/>
    <property type="molecule type" value="Genomic_DNA"/>
</dbReference>
<keyword evidence="1" id="KW-0732">Signal</keyword>
<dbReference type="InterPro" id="IPR028994">
    <property type="entry name" value="Integrin_alpha_N"/>
</dbReference>
<evidence type="ECO:0000313" key="2">
    <source>
        <dbReference type="EMBL" id="KKQ83768.1"/>
    </source>
</evidence>
<name>A0A0G0KVP9_9BACT</name>
<protein>
    <submittedName>
        <fullName evidence="2">FG-GAP repeat domain protein</fullName>
    </submittedName>
</protein>
<reference evidence="2 3" key="1">
    <citation type="journal article" date="2015" name="Nature">
        <title>rRNA introns, odd ribosomes, and small enigmatic genomes across a large radiation of phyla.</title>
        <authorList>
            <person name="Brown C.T."/>
            <person name="Hug L.A."/>
            <person name="Thomas B.C."/>
            <person name="Sharon I."/>
            <person name="Castelle C.J."/>
            <person name="Singh A."/>
            <person name="Wilkins M.J."/>
            <person name="Williams K.H."/>
            <person name="Banfield J.F."/>
        </authorList>
    </citation>
    <scope>NUCLEOTIDE SEQUENCE [LARGE SCALE GENOMIC DNA]</scope>
</reference>
<evidence type="ECO:0000313" key="3">
    <source>
        <dbReference type="Proteomes" id="UP000034081"/>
    </source>
</evidence>
<dbReference type="STRING" id="1618570.UT08_C0031G0009"/>
<dbReference type="AlphaFoldDB" id="A0A0G0KVP9"/>
<sequence length="89" mass="9767">MYGVYDFAVADFNGDGLNDIAAIAFFTDVTKKIPEKFVLLENQGDGNYKPFALPAANNGRWSRLAAADFDQDGDTDIVLGGMYVSQFNF</sequence>
<dbReference type="SUPFAM" id="SSF69318">
    <property type="entry name" value="Integrin alpha N-terminal domain"/>
    <property type="match status" value="1"/>
</dbReference>
<comment type="caution">
    <text evidence="2">The sequence shown here is derived from an EMBL/GenBank/DDBJ whole genome shotgun (WGS) entry which is preliminary data.</text>
</comment>
<dbReference type="Proteomes" id="UP000034081">
    <property type="component" value="Unassembled WGS sequence"/>
</dbReference>